<dbReference type="Proteomes" id="UP000578531">
    <property type="component" value="Unassembled WGS sequence"/>
</dbReference>
<keyword evidence="2" id="KW-0472">Membrane</keyword>
<evidence type="ECO:0000256" key="1">
    <source>
        <dbReference type="SAM" id="MobiDB-lite"/>
    </source>
</evidence>
<protein>
    <recommendedName>
        <fullName evidence="5">DUF1275 domain protein</fullName>
    </recommendedName>
</protein>
<gene>
    <name evidence="3" type="ORF">HO173_012126</name>
</gene>
<accession>A0A8H6CQ69</accession>
<evidence type="ECO:0000313" key="3">
    <source>
        <dbReference type="EMBL" id="KAF6227597.1"/>
    </source>
</evidence>
<feature type="transmembrane region" description="Helical" evidence="2">
    <location>
        <begin position="260"/>
        <end position="278"/>
    </location>
</feature>
<dbReference type="PANTHER" id="PTHR37488">
    <property type="entry name" value="DUF1275 DOMAIN-CONTAINING PROTEIN"/>
    <property type="match status" value="1"/>
</dbReference>
<dbReference type="InterPro" id="IPR010699">
    <property type="entry name" value="DUF1275"/>
</dbReference>
<feature type="transmembrane region" description="Helical" evidence="2">
    <location>
        <begin position="236"/>
        <end position="254"/>
    </location>
</feature>
<keyword evidence="4" id="KW-1185">Reference proteome</keyword>
<evidence type="ECO:0008006" key="5">
    <source>
        <dbReference type="Google" id="ProtNLM"/>
    </source>
</evidence>
<comment type="caution">
    <text evidence="3">The sequence shown here is derived from an EMBL/GenBank/DDBJ whole genome shotgun (WGS) entry which is preliminary data.</text>
</comment>
<dbReference type="OrthoDB" id="5223589at2759"/>
<reference evidence="3 4" key="1">
    <citation type="journal article" date="2020" name="Genomics">
        <title>Complete, high-quality genomes from long-read metagenomic sequencing of two wolf lichen thalli reveals enigmatic genome architecture.</title>
        <authorList>
            <person name="McKenzie S.K."/>
            <person name="Walston R.F."/>
            <person name="Allen J.L."/>
        </authorList>
    </citation>
    <scope>NUCLEOTIDE SEQUENCE [LARGE SCALE GENOMIC DNA]</scope>
    <source>
        <strain evidence="3">WasteWater2</strain>
    </source>
</reference>
<organism evidence="3 4">
    <name type="scientific">Letharia columbiana</name>
    <dbReference type="NCBI Taxonomy" id="112416"/>
    <lineage>
        <taxon>Eukaryota</taxon>
        <taxon>Fungi</taxon>
        <taxon>Dikarya</taxon>
        <taxon>Ascomycota</taxon>
        <taxon>Pezizomycotina</taxon>
        <taxon>Lecanoromycetes</taxon>
        <taxon>OSLEUM clade</taxon>
        <taxon>Lecanoromycetidae</taxon>
        <taxon>Lecanorales</taxon>
        <taxon>Lecanorineae</taxon>
        <taxon>Parmeliaceae</taxon>
        <taxon>Letharia</taxon>
    </lineage>
</organism>
<feature type="transmembrane region" description="Helical" evidence="2">
    <location>
        <begin position="147"/>
        <end position="165"/>
    </location>
</feature>
<dbReference type="EMBL" id="JACCJC010000084">
    <property type="protein sequence ID" value="KAF6227597.1"/>
    <property type="molecule type" value="Genomic_DNA"/>
</dbReference>
<dbReference type="PANTHER" id="PTHR37488:SF2">
    <property type="entry name" value="DUF1275 DOMAIN-CONTAINING PROTEIN"/>
    <property type="match status" value="1"/>
</dbReference>
<dbReference type="RefSeq" id="XP_037159088.1">
    <property type="nucleotide sequence ID" value="XM_037313999.1"/>
</dbReference>
<keyword evidence="2" id="KW-0812">Transmembrane</keyword>
<evidence type="ECO:0000313" key="4">
    <source>
        <dbReference type="Proteomes" id="UP000578531"/>
    </source>
</evidence>
<evidence type="ECO:0000256" key="2">
    <source>
        <dbReference type="SAM" id="Phobius"/>
    </source>
</evidence>
<sequence>MSPRRFNEFARRRPDVTIIPTTHQSSRPTSPQPVSVQQSDPLGTRLKARLHQSRAHFQSEIADDLFLEAELMMLAFATGIMDVVTFPDYHVFVSNQTGNSALLAVGALGLGGDLISLPHVGTSLGVFAAGGLISGQLGNVFGRKRRFWLFVTNLIQTALVVFTAAGLRQRASHKPSMALNLGIIALLAFASGAQVAVARTVEIPEVTTAMVTSAYIDFLVDRNIFRLHNRARNRRAIFVACLILGSFIGAIAYLYVSPFFALYISALGHLIVSFAFLFNHGAPSAVDCNS</sequence>
<dbReference type="GeneID" id="59293763"/>
<keyword evidence="2" id="KW-1133">Transmembrane helix</keyword>
<feature type="transmembrane region" description="Helical" evidence="2">
    <location>
        <begin position="177"/>
        <end position="197"/>
    </location>
</feature>
<dbReference type="AlphaFoldDB" id="A0A8H6CQ69"/>
<proteinExistence type="predicted"/>
<dbReference type="Pfam" id="PF06912">
    <property type="entry name" value="DUF1275"/>
    <property type="match status" value="1"/>
</dbReference>
<feature type="region of interest" description="Disordered" evidence="1">
    <location>
        <begin position="20"/>
        <end position="40"/>
    </location>
</feature>
<name>A0A8H6CQ69_9LECA</name>